<keyword evidence="3" id="KW-1185">Reference proteome</keyword>
<comment type="caution">
    <text evidence="1">The sequence shown here is derived from an EMBL/GenBank/DDBJ whole genome shotgun (WGS) entry which is preliminary data.</text>
</comment>
<protein>
    <submittedName>
        <fullName evidence="1">Uncharacterized protein</fullName>
    </submittedName>
</protein>
<dbReference type="EMBL" id="RCUY01000001">
    <property type="protein sequence ID" value="RLP84619.1"/>
    <property type="molecule type" value="Genomic_DNA"/>
</dbReference>
<gene>
    <name evidence="2" type="ORF">D9V34_01055</name>
    <name evidence="1" type="ORF">D9V34_13350</name>
</gene>
<dbReference type="RefSeq" id="WP_121687099.1">
    <property type="nucleotide sequence ID" value="NZ_RCUY01000001.1"/>
</dbReference>
<name>A0A3L7AL97_9MICO</name>
<proteinExistence type="predicted"/>
<dbReference type="AlphaFoldDB" id="A0A3L7AL97"/>
<reference evidence="1 3" key="1">
    <citation type="submission" date="2018-10" db="EMBL/GenBank/DDBJ databases">
        <authorList>
            <person name="Li J."/>
        </authorList>
    </citation>
    <scope>NUCLEOTIDE SEQUENCE [LARGE SCALE GENOMIC DNA]</scope>
    <source>
        <strain evidence="1 3">JCM 11654</strain>
    </source>
</reference>
<organism evidence="1 3">
    <name type="scientific">Mycetocola lacteus</name>
    <dbReference type="NCBI Taxonomy" id="76637"/>
    <lineage>
        <taxon>Bacteria</taxon>
        <taxon>Bacillati</taxon>
        <taxon>Actinomycetota</taxon>
        <taxon>Actinomycetes</taxon>
        <taxon>Micrococcales</taxon>
        <taxon>Microbacteriaceae</taxon>
        <taxon>Mycetocola</taxon>
    </lineage>
</organism>
<dbReference type="EMBL" id="RCUY01000011">
    <property type="protein sequence ID" value="RLP80834.1"/>
    <property type="molecule type" value="Genomic_DNA"/>
</dbReference>
<evidence type="ECO:0000313" key="1">
    <source>
        <dbReference type="EMBL" id="RLP80834.1"/>
    </source>
</evidence>
<dbReference type="Proteomes" id="UP000269438">
    <property type="component" value="Unassembled WGS sequence"/>
</dbReference>
<sequence length="130" mass="14621">MTSHLANCFDTLSDCIARGDELFAIRLISEIFDAAVAEAECSQVTSLRTAPVLAGDSRWDTLSTSAVRLAYETRGKTPPPWTEREPSPTPVYLRADRDLTEIYRERIRERTPLSLAEQNVWYELSDLATA</sequence>
<evidence type="ECO:0000313" key="3">
    <source>
        <dbReference type="Proteomes" id="UP000269438"/>
    </source>
</evidence>
<dbReference type="OrthoDB" id="5115082at2"/>
<accession>A0A3L7AL97</accession>
<evidence type="ECO:0000313" key="2">
    <source>
        <dbReference type="EMBL" id="RLP84619.1"/>
    </source>
</evidence>